<feature type="region of interest" description="Disordered" evidence="10">
    <location>
        <begin position="55"/>
        <end position="407"/>
    </location>
</feature>
<evidence type="ECO:0000256" key="9">
    <source>
        <dbReference type="ARBA" id="ARBA00060399"/>
    </source>
</evidence>
<dbReference type="FunFam" id="3.40.50.150:FF:000084">
    <property type="entry name" value="probable methyltransferase PMT23"/>
    <property type="match status" value="1"/>
</dbReference>
<keyword evidence="4 11" id="KW-0812">Transmembrane</keyword>
<keyword evidence="13" id="KW-1185">Reference proteome</keyword>
<dbReference type="PANTHER" id="PTHR10108">
    <property type="entry name" value="SAM-DEPENDENT METHYLTRANSFERASE"/>
    <property type="match status" value="1"/>
</dbReference>
<evidence type="ECO:0000256" key="4">
    <source>
        <dbReference type="ARBA" id="ARBA00022692"/>
    </source>
</evidence>
<dbReference type="GO" id="GO:0032259">
    <property type="term" value="P:methylation"/>
    <property type="evidence" value="ECO:0007669"/>
    <property type="project" value="UniProtKB-KW"/>
</dbReference>
<keyword evidence="2" id="KW-0489">Methyltransferase</keyword>
<name>A0ABD3A0V0_9GENT</name>
<dbReference type="GO" id="GO:0012505">
    <property type="term" value="C:endomembrane system"/>
    <property type="evidence" value="ECO:0007669"/>
    <property type="project" value="UniProtKB-SubCell"/>
</dbReference>
<proteinExistence type="inferred from homology"/>
<feature type="compositionally biased region" description="Basic and acidic residues" evidence="10">
    <location>
        <begin position="392"/>
        <end position="402"/>
    </location>
</feature>
<evidence type="ECO:0000256" key="1">
    <source>
        <dbReference type="ARBA" id="ARBA00008361"/>
    </source>
</evidence>
<dbReference type="SUPFAM" id="SSF53335">
    <property type="entry name" value="S-adenosyl-L-methionine-dependent methyltransferases"/>
    <property type="match status" value="2"/>
</dbReference>
<feature type="compositionally biased region" description="Basic and acidic residues" evidence="10">
    <location>
        <begin position="372"/>
        <end position="382"/>
    </location>
</feature>
<feature type="compositionally biased region" description="Basic and acidic residues" evidence="10">
    <location>
        <begin position="92"/>
        <end position="114"/>
    </location>
</feature>
<protein>
    <recommendedName>
        <fullName evidence="14">Methyltransferase PMT27</fullName>
    </recommendedName>
</protein>
<dbReference type="PANTHER" id="PTHR10108:SF1077">
    <property type="entry name" value="METHYLTRANSFERASE PMT27-RELATED"/>
    <property type="match status" value="1"/>
</dbReference>
<evidence type="ECO:0000256" key="3">
    <source>
        <dbReference type="ARBA" id="ARBA00022679"/>
    </source>
</evidence>
<dbReference type="CDD" id="cd02440">
    <property type="entry name" value="AdoMet_MTases"/>
    <property type="match status" value="1"/>
</dbReference>
<feature type="compositionally biased region" description="Basic and acidic residues" evidence="10">
    <location>
        <begin position="229"/>
        <end position="280"/>
    </location>
</feature>
<dbReference type="InterPro" id="IPR004159">
    <property type="entry name" value="Put_SAM_MeTrfase"/>
</dbReference>
<dbReference type="AlphaFoldDB" id="A0ABD3A0V0"/>
<dbReference type="InterPro" id="IPR029063">
    <property type="entry name" value="SAM-dependent_MTases_sf"/>
</dbReference>
<gene>
    <name evidence="12" type="ORF">ACH5RR_013699</name>
</gene>
<dbReference type="Proteomes" id="UP001630127">
    <property type="component" value="Unassembled WGS sequence"/>
</dbReference>
<evidence type="ECO:0000313" key="13">
    <source>
        <dbReference type="Proteomes" id="UP001630127"/>
    </source>
</evidence>
<evidence type="ECO:0000256" key="11">
    <source>
        <dbReference type="SAM" id="Phobius"/>
    </source>
</evidence>
<evidence type="ECO:0000256" key="10">
    <source>
        <dbReference type="SAM" id="MobiDB-lite"/>
    </source>
</evidence>
<sequence length="941" mass="106719">MAIGKTRSNKRSSNSSSSSTLTTIIFVALCIFGLWLLAPSNILFPRSTSQISATTSSQSSSISESHENHPTKPIAKKSQPVFEDSQGDLPDDAIKADHETIHDEPKEESSEHSNDSAIIENSTEKEAQVESDDSKKQDSEQEINNGKSESSRDNNNEAEGGGGGGKEVDRYVKEKDSDLEENSRGLHGPESVEELEKQKNQETQNSEESSINQNQEAEETREEQTSVFHARDDQSRGENHQEDSPRDEKLKNDKSSENKEHEISDEDQQKRLEQHQKQEDDQIQQGNSQEETKGATSRDQIEHDEAHIAQTVDQIVQSTVMGRKDPENHESQQNSLQNKNSAENISNEETDKKDKPSKPDNSDSFPSGESSEIPKESKESKKAWSTQAAESENQKERRKVGTDDQDGSSYGYQWQLCNVTAGPDYIPCLDNEKAIAKLQSRRHYEHRERHCPEEAPTCLVPLPEGYKKPIEWPQSRDKIWYHNVPHTKLAEVKGHQNWVKVTGEFLTFPGGGTQFIHGALHYIDFLEEAVPDIAWGKHSRVLLDVGCGVASFGGYLFERDVLAISFAPKDEHEAQIQFALERGIPAISAVMGTQRLPFPSRVFDVVHCARCRVPWHAEGGTLLLELNRVLRPGGYFVWSATPVYQTLDEDVQIWKEMSHLTVSMCWELVTIKKDKLNSIGAAVYHKPDSNECYDKRKHNHPPMCKSDDDPNAAWYIPLQACMHRVPVEANERGTDWPEEWPRRLQTPPYWLNRSQMGIYGKPAPEDFTADYEHWKQVVRNSYLSGLGISWSDVRNVMDMRAVYGGFAAALKDLKVWVLNVVNIDSPDTLPIIFERGLFGIYHDWCESFSTYPRTYDLLHADHLFSRLKKRCKLILVMAEVDRIVRPGGKFIMRDDSNTIGEVENLLKSLHWEVHLTFSKNQEGILSAQKSEWRPDSHIASP</sequence>
<reference evidence="12 13" key="1">
    <citation type="submission" date="2024-11" db="EMBL/GenBank/DDBJ databases">
        <title>A near-complete genome assembly of Cinchona calisaya.</title>
        <authorList>
            <person name="Lian D.C."/>
            <person name="Zhao X.W."/>
            <person name="Wei L."/>
        </authorList>
    </citation>
    <scope>NUCLEOTIDE SEQUENCE [LARGE SCALE GENOMIC DNA]</scope>
    <source>
        <tissue evidence="12">Nenye</tissue>
    </source>
</reference>
<evidence type="ECO:0000256" key="6">
    <source>
        <dbReference type="ARBA" id="ARBA00022989"/>
    </source>
</evidence>
<evidence type="ECO:0000256" key="8">
    <source>
        <dbReference type="ARBA" id="ARBA00023180"/>
    </source>
</evidence>
<feature type="compositionally biased region" description="Low complexity" evidence="10">
    <location>
        <begin position="362"/>
        <end position="371"/>
    </location>
</feature>
<evidence type="ECO:0000313" key="12">
    <source>
        <dbReference type="EMBL" id="KAL3525327.1"/>
    </source>
</evidence>
<dbReference type="GO" id="GO:0008168">
    <property type="term" value="F:methyltransferase activity"/>
    <property type="evidence" value="ECO:0007669"/>
    <property type="project" value="UniProtKB-KW"/>
</dbReference>
<comment type="similarity">
    <text evidence="1">Belongs to the methyltransferase superfamily.</text>
</comment>
<feature type="compositionally biased region" description="Basic and acidic residues" evidence="10">
    <location>
        <begin position="349"/>
        <end position="361"/>
    </location>
</feature>
<feature type="compositionally biased region" description="Polar residues" evidence="10">
    <location>
        <begin position="311"/>
        <end position="320"/>
    </location>
</feature>
<feature type="compositionally biased region" description="Polar residues" evidence="10">
    <location>
        <begin position="331"/>
        <end position="347"/>
    </location>
</feature>
<comment type="caution">
    <text evidence="12">The sequence shown here is derived from an EMBL/GenBank/DDBJ whole genome shotgun (WGS) entry which is preliminary data.</text>
</comment>
<keyword evidence="6 11" id="KW-1133">Transmembrane helix</keyword>
<feature type="compositionally biased region" description="Polar residues" evidence="10">
    <location>
        <begin position="201"/>
        <end position="215"/>
    </location>
</feature>
<keyword evidence="3" id="KW-0808">Transferase</keyword>
<dbReference type="EMBL" id="JBJUIK010000006">
    <property type="protein sequence ID" value="KAL3525327.1"/>
    <property type="molecule type" value="Genomic_DNA"/>
</dbReference>
<feature type="compositionally biased region" description="Basic and acidic residues" evidence="10">
    <location>
        <begin position="122"/>
        <end position="139"/>
    </location>
</feature>
<feature type="compositionally biased region" description="Polar residues" evidence="10">
    <location>
        <begin position="286"/>
        <end position="298"/>
    </location>
</feature>
<feature type="compositionally biased region" description="Basic and acidic residues" evidence="10">
    <location>
        <begin position="166"/>
        <end position="184"/>
    </location>
</feature>
<evidence type="ECO:0000256" key="5">
    <source>
        <dbReference type="ARBA" id="ARBA00022968"/>
    </source>
</evidence>
<keyword evidence="8" id="KW-0325">Glycoprotein</keyword>
<comment type="subcellular location">
    <subcellularLocation>
        <location evidence="9">Endomembrane system</location>
        <topology evidence="9">Single-pass type II membrane protein</topology>
    </subcellularLocation>
</comment>
<evidence type="ECO:0008006" key="14">
    <source>
        <dbReference type="Google" id="ProtNLM"/>
    </source>
</evidence>
<dbReference type="Gene3D" id="3.40.50.150">
    <property type="entry name" value="Vaccinia Virus protein VP39"/>
    <property type="match status" value="1"/>
</dbReference>
<evidence type="ECO:0000256" key="7">
    <source>
        <dbReference type="ARBA" id="ARBA00023136"/>
    </source>
</evidence>
<feature type="transmembrane region" description="Helical" evidence="11">
    <location>
        <begin position="21"/>
        <end position="38"/>
    </location>
</feature>
<organism evidence="12 13">
    <name type="scientific">Cinchona calisaya</name>
    <dbReference type="NCBI Taxonomy" id="153742"/>
    <lineage>
        <taxon>Eukaryota</taxon>
        <taxon>Viridiplantae</taxon>
        <taxon>Streptophyta</taxon>
        <taxon>Embryophyta</taxon>
        <taxon>Tracheophyta</taxon>
        <taxon>Spermatophyta</taxon>
        <taxon>Magnoliopsida</taxon>
        <taxon>eudicotyledons</taxon>
        <taxon>Gunneridae</taxon>
        <taxon>Pentapetalae</taxon>
        <taxon>asterids</taxon>
        <taxon>lamiids</taxon>
        <taxon>Gentianales</taxon>
        <taxon>Rubiaceae</taxon>
        <taxon>Cinchonoideae</taxon>
        <taxon>Cinchoneae</taxon>
        <taxon>Cinchona</taxon>
    </lineage>
</organism>
<keyword evidence="7 11" id="KW-0472">Membrane</keyword>
<dbReference type="Pfam" id="PF03141">
    <property type="entry name" value="Methyltransf_29"/>
    <property type="match status" value="1"/>
</dbReference>
<accession>A0ABD3A0V0</accession>
<keyword evidence="5" id="KW-0735">Signal-anchor</keyword>
<evidence type="ECO:0000256" key="2">
    <source>
        <dbReference type="ARBA" id="ARBA00022603"/>
    </source>
</evidence>